<dbReference type="PROSITE" id="PS51186">
    <property type="entry name" value="GNAT"/>
    <property type="match status" value="1"/>
</dbReference>
<sequence length="169" mass="18699">MKRVRLSTLNDYSDWLKLAKEVEPLFGSMTEDPIFCNSLRQAILKGNAFCITESANDKSGELFLGGIVISKEANEIVWFAVLQHSRGKKIGTTLLSEVMKQLDYTRPITVTTFDRTIEAGTRARRLYESFGFRDSIGAGPNPAGIPTVTMTLERLNANHGIHESGSLSC</sequence>
<dbReference type="AlphaFoldDB" id="A0A1H8ALR9"/>
<organism evidence="2 3">
    <name type="scientific">Syntrophus gentianae</name>
    <dbReference type="NCBI Taxonomy" id="43775"/>
    <lineage>
        <taxon>Bacteria</taxon>
        <taxon>Pseudomonadati</taxon>
        <taxon>Thermodesulfobacteriota</taxon>
        <taxon>Syntrophia</taxon>
        <taxon>Syntrophales</taxon>
        <taxon>Syntrophaceae</taxon>
        <taxon>Syntrophus</taxon>
    </lineage>
</organism>
<dbReference type="GO" id="GO:0016747">
    <property type="term" value="F:acyltransferase activity, transferring groups other than amino-acyl groups"/>
    <property type="evidence" value="ECO:0007669"/>
    <property type="project" value="InterPro"/>
</dbReference>
<dbReference type="Proteomes" id="UP000198744">
    <property type="component" value="Unassembled WGS sequence"/>
</dbReference>
<dbReference type="InterPro" id="IPR016181">
    <property type="entry name" value="Acyl_CoA_acyltransferase"/>
</dbReference>
<keyword evidence="2" id="KW-0808">Transferase</keyword>
<dbReference type="STRING" id="43775.SAMN04489760_13816"/>
<protein>
    <submittedName>
        <fullName evidence="2">Acetyltransferase (GNAT) family protein</fullName>
    </submittedName>
</protein>
<dbReference type="Gene3D" id="3.40.630.30">
    <property type="match status" value="1"/>
</dbReference>
<feature type="domain" description="N-acetyltransferase" evidence="1">
    <location>
        <begin position="2"/>
        <end position="155"/>
    </location>
</feature>
<proteinExistence type="predicted"/>
<dbReference type="OrthoDB" id="273614at2"/>
<dbReference type="EMBL" id="FOBS01000038">
    <property type="protein sequence ID" value="SEM71712.1"/>
    <property type="molecule type" value="Genomic_DNA"/>
</dbReference>
<reference evidence="2 3" key="1">
    <citation type="submission" date="2016-10" db="EMBL/GenBank/DDBJ databases">
        <authorList>
            <person name="de Groot N.N."/>
        </authorList>
    </citation>
    <scope>NUCLEOTIDE SEQUENCE [LARGE SCALE GENOMIC DNA]</scope>
    <source>
        <strain evidence="2 3">DSM 8423</strain>
    </source>
</reference>
<name>A0A1H8ALR9_9BACT</name>
<evidence type="ECO:0000313" key="3">
    <source>
        <dbReference type="Proteomes" id="UP000198744"/>
    </source>
</evidence>
<evidence type="ECO:0000313" key="2">
    <source>
        <dbReference type="EMBL" id="SEM71712.1"/>
    </source>
</evidence>
<dbReference type="SUPFAM" id="SSF55729">
    <property type="entry name" value="Acyl-CoA N-acyltransferases (Nat)"/>
    <property type="match status" value="1"/>
</dbReference>
<dbReference type="Pfam" id="PF13673">
    <property type="entry name" value="Acetyltransf_10"/>
    <property type="match status" value="1"/>
</dbReference>
<gene>
    <name evidence="2" type="ORF">SAMN04489760_13816</name>
</gene>
<dbReference type="InterPro" id="IPR000182">
    <property type="entry name" value="GNAT_dom"/>
</dbReference>
<dbReference type="RefSeq" id="WP_093884697.1">
    <property type="nucleotide sequence ID" value="NZ_FOBS01000038.1"/>
</dbReference>
<accession>A0A1H8ALR9</accession>
<evidence type="ECO:0000259" key="1">
    <source>
        <dbReference type="PROSITE" id="PS51186"/>
    </source>
</evidence>
<keyword evidence="3" id="KW-1185">Reference proteome</keyword>